<dbReference type="InterPro" id="IPR051448">
    <property type="entry name" value="CdaR-like_regulators"/>
</dbReference>
<dbReference type="Proteomes" id="UP000031546">
    <property type="component" value="Unassembled WGS sequence"/>
</dbReference>
<dbReference type="Proteomes" id="UP000527860">
    <property type="component" value="Unassembled WGS sequence"/>
</dbReference>
<dbReference type="SUPFAM" id="SSF111126">
    <property type="entry name" value="Ligand-binding domain in the NO signalling and Golgi transport"/>
    <property type="match status" value="1"/>
</dbReference>
<evidence type="ECO:0000313" key="4">
    <source>
        <dbReference type="EMBL" id="MDB0580752.1"/>
    </source>
</evidence>
<dbReference type="InterPro" id="IPR041522">
    <property type="entry name" value="CdaR_GGDEF"/>
</dbReference>
<dbReference type="InterPro" id="IPR024096">
    <property type="entry name" value="NO_sig/Golgi_transp_ligand-bd"/>
</dbReference>
<dbReference type="EMBL" id="JXII01000006">
    <property type="protein sequence ID" value="KIH70649.1"/>
    <property type="molecule type" value="Genomic_DNA"/>
</dbReference>
<feature type="domain" description="4-vinyl reductase 4VR" evidence="2">
    <location>
        <begin position="119"/>
        <end position="181"/>
    </location>
</feature>
<dbReference type="Pfam" id="PF17853">
    <property type="entry name" value="GGDEF_2"/>
    <property type="match status" value="1"/>
</dbReference>
<evidence type="ECO:0000313" key="5">
    <source>
        <dbReference type="Proteomes" id="UP000031546"/>
    </source>
</evidence>
<evidence type="ECO:0000313" key="3">
    <source>
        <dbReference type="EMBL" id="KIH70649.1"/>
    </source>
</evidence>
<comment type="caution">
    <text evidence="3">The sequence shown here is derived from an EMBL/GenBank/DDBJ whole genome shotgun (WGS) entry which is preliminary data.</text>
</comment>
<reference evidence="4" key="3">
    <citation type="submission" date="2020-04" db="EMBL/GenBank/DDBJ databases">
        <authorList>
            <person name="Tanveer F."/>
            <person name="Xie Y."/>
            <person name="Shinwari Z.K."/>
        </authorList>
    </citation>
    <scope>NUCLEOTIDE SEQUENCE</scope>
    <source>
        <strain evidence="4">MOSEL-ME25</strain>
    </source>
</reference>
<evidence type="ECO:0000259" key="2">
    <source>
        <dbReference type="SMART" id="SM00989"/>
    </source>
</evidence>
<protein>
    <submittedName>
        <fullName evidence="3">Transcriptional regulator</fullName>
    </submittedName>
    <submittedName>
        <fullName evidence="4">XylR N-terminal domain-containing protein</fullName>
    </submittedName>
</protein>
<comment type="similarity">
    <text evidence="1">Belongs to the CdaR family.</text>
</comment>
<evidence type="ECO:0000313" key="6">
    <source>
        <dbReference type="Proteomes" id="UP000527860"/>
    </source>
</evidence>
<dbReference type="InterPro" id="IPR042070">
    <property type="entry name" value="PucR_C-HTH_sf"/>
</dbReference>
<reference evidence="4 6" key="4">
    <citation type="submission" date="2022-12" db="EMBL/GenBank/DDBJ databases">
        <title>Genome analysis and biological profiling of marine Salinicoccus roseus MOSEL-ME25.</title>
        <authorList>
            <person name="Mirza F.T."/>
            <person name="Xie Y."/>
            <person name="Shinwari Z.K."/>
        </authorList>
    </citation>
    <scope>NUCLEOTIDE SEQUENCE [LARGE SCALE GENOMIC DNA]</scope>
    <source>
        <strain evidence="4 6">MOSEL-ME25</strain>
    </source>
</reference>
<sequence length="609" mass="70059">MTADSIDMSLKDVFKLPKEETLNTFHKRMVSIPTTALEMLKEELLESMGEERSKGIFIRYGWHTGMSDGEKVRSMEWNDKMDLINAGPKLHILHGYLEKVEVNDIRFDADDNMEYIDLSWYNSYEAEGHLEENPESPCPVCHTLCGYASGYLSAVLQKTILVNETECRAMGHDHCKALCMPLDKWGEEHQNEYRYYQSASMIKELDAVTAKLKEERDYLSKGNQVHRKLIEELLSKQDLQNILNLLERETGLPAFIEDGGHRIVRQSEGAVIDFELKGLDTRTTDYMEISADSGLLRTPIYFENKIQGYCSFIYKGGEPPSELDRMIIDQAALTASIIRLNENIKINTEQNIRRGFLNDVLDGRLDKQELYKYAQYMEIDPDANYWMMTLERNINEDELSNEVETTETLIRYITLFFRERSMDAFAAQKSNKIVIVMECSSFKRIFSSRDTFIKKLLKYCSARLKDYKFFVGVSSTSNGLEELPLLHKETLTALNAKSASKQIIFYEELGIESVLFQISDDQLINRFVDNQVGRLLKENPDLELVNTLQDYIENGMNINATAKAISMSISGLRYRLGKISEILEIELDDTKNLFSVYMALNILKAQGKI</sequence>
<dbReference type="PANTHER" id="PTHR33744">
    <property type="entry name" value="CARBOHYDRATE DIACID REGULATOR"/>
    <property type="match status" value="1"/>
</dbReference>
<dbReference type="InterPro" id="IPR010523">
    <property type="entry name" value="XylR_N"/>
</dbReference>
<dbReference type="InterPro" id="IPR004096">
    <property type="entry name" value="V4R"/>
</dbReference>
<evidence type="ECO:0000256" key="1">
    <source>
        <dbReference type="ARBA" id="ARBA00006754"/>
    </source>
</evidence>
<dbReference type="Gene3D" id="3.30.1380.20">
    <property type="entry name" value="Trafficking protein particle complex subunit 3"/>
    <property type="match status" value="1"/>
</dbReference>
<dbReference type="PANTHER" id="PTHR33744:SF1">
    <property type="entry name" value="DNA-BINDING TRANSCRIPTIONAL ACTIVATOR ADER"/>
    <property type="match status" value="1"/>
</dbReference>
<reference evidence="3 5" key="1">
    <citation type="submission" date="2015-01" db="EMBL/GenBank/DDBJ databases">
        <title>Genome sequences of high lactate-tolerant strain Salinicoccus roseus W12 with industrial interest.</title>
        <authorList>
            <person name="Wang H."/>
            <person name="Yu B."/>
        </authorList>
    </citation>
    <scope>NUCLEOTIDE SEQUENCE [LARGE SCALE GENOMIC DNA]</scope>
    <source>
        <strain evidence="3 5">W12</strain>
    </source>
</reference>
<name>A0A0C2HG89_9STAP</name>
<dbReference type="Gene3D" id="1.10.10.2840">
    <property type="entry name" value="PucR C-terminal helix-turn-helix domain"/>
    <property type="match status" value="1"/>
</dbReference>
<dbReference type="AlphaFoldDB" id="A0A0C2HG89"/>
<reference evidence="6" key="2">
    <citation type="submission" date="2020-04" db="EMBL/GenBank/DDBJ databases">
        <title>Genome analysis and biological profiling of marine Cellulosimicrobium funkei MOSEL-ME6.</title>
        <authorList>
            <person name="Tanveer F."/>
            <person name="Xie Y."/>
            <person name="Shinwari Z.K."/>
        </authorList>
    </citation>
    <scope>NUCLEOTIDE SEQUENCE [LARGE SCALE GENOMIC DNA]</scope>
    <source>
        <strain evidence="6">MOSEL-ME25</strain>
    </source>
</reference>
<dbReference type="OrthoDB" id="154713at2"/>
<dbReference type="RefSeq" id="WP_040106107.1">
    <property type="nucleotide sequence ID" value="NZ_JABEVU030000001.1"/>
</dbReference>
<dbReference type="SMART" id="SM00989">
    <property type="entry name" value="V4R"/>
    <property type="match status" value="1"/>
</dbReference>
<dbReference type="InterPro" id="IPR025736">
    <property type="entry name" value="PucR_C-HTH_dom"/>
</dbReference>
<dbReference type="STRING" id="45670.SN16_08050"/>
<accession>A0A0C2HG89</accession>
<dbReference type="Pfam" id="PF06505">
    <property type="entry name" value="XylR_N"/>
    <property type="match status" value="1"/>
</dbReference>
<gene>
    <name evidence="4" type="ORF">F7P68_0009425</name>
    <name evidence="3" type="ORF">SN16_08050</name>
</gene>
<keyword evidence="6" id="KW-1185">Reference proteome</keyword>
<dbReference type="EMBL" id="JABEVU030000001">
    <property type="protein sequence ID" value="MDB0580752.1"/>
    <property type="molecule type" value="Genomic_DNA"/>
</dbReference>
<dbReference type="GeneID" id="77845504"/>
<dbReference type="Pfam" id="PF13556">
    <property type="entry name" value="HTH_30"/>
    <property type="match status" value="1"/>
</dbReference>
<organism evidence="3 5">
    <name type="scientific">Salinicoccus roseus</name>
    <dbReference type="NCBI Taxonomy" id="45670"/>
    <lineage>
        <taxon>Bacteria</taxon>
        <taxon>Bacillati</taxon>
        <taxon>Bacillota</taxon>
        <taxon>Bacilli</taxon>
        <taxon>Bacillales</taxon>
        <taxon>Staphylococcaceae</taxon>
        <taxon>Salinicoccus</taxon>
    </lineage>
</organism>
<dbReference type="Pfam" id="PF02830">
    <property type="entry name" value="V4R"/>
    <property type="match status" value="1"/>
</dbReference>
<proteinExistence type="inferred from homology"/>